<evidence type="ECO:0000256" key="4">
    <source>
        <dbReference type="SAM" id="MobiDB-lite"/>
    </source>
</evidence>
<feature type="compositionally biased region" description="Basic and acidic residues" evidence="4">
    <location>
        <begin position="1329"/>
        <end position="1341"/>
    </location>
</feature>
<evidence type="ECO:0000313" key="6">
    <source>
        <dbReference type="EMBL" id="GAM39857.1"/>
    </source>
</evidence>
<feature type="region of interest" description="Disordered" evidence="4">
    <location>
        <begin position="1"/>
        <end position="30"/>
    </location>
</feature>
<feature type="region of interest" description="Disordered" evidence="4">
    <location>
        <begin position="1316"/>
        <end position="1373"/>
    </location>
</feature>
<feature type="compositionally biased region" description="Polar residues" evidence="4">
    <location>
        <begin position="580"/>
        <end position="592"/>
    </location>
</feature>
<protein>
    <recommendedName>
        <fullName evidence="5">GAR domain-containing protein</fullName>
    </recommendedName>
</protein>
<evidence type="ECO:0000256" key="1">
    <source>
        <dbReference type="ARBA" id="ARBA00004245"/>
    </source>
</evidence>
<comment type="subcellular location">
    <subcellularLocation>
        <location evidence="1">Cytoplasm</location>
        <location evidence="1">Cytoskeleton</location>
    </subcellularLocation>
</comment>
<feature type="region of interest" description="Disordered" evidence="4">
    <location>
        <begin position="1268"/>
        <end position="1303"/>
    </location>
</feature>
<dbReference type="Proteomes" id="UP000053095">
    <property type="component" value="Unassembled WGS sequence"/>
</dbReference>
<feature type="region of interest" description="Disordered" evidence="4">
    <location>
        <begin position="854"/>
        <end position="907"/>
    </location>
</feature>
<feature type="region of interest" description="Disordered" evidence="4">
    <location>
        <begin position="1049"/>
        <end position="1099"/>
    </location>
</feature>
<dbReference type="EMBL" id="DF933830">
    <property type="protein sequence ID" value="GAM39857.1"/>
    <property type="molecule type" value="Genomic_DNA"/>
</dbReference>
<dbReference type="Pfam" id="PF02187">
    <property type="entry name" value="GAS2"/>
    <property type="match status" value="1"/>
</dbReference>
<feature type="compositionally biased region" description="Polar residues" evidence="4">
    <location>
        <begin position="1342"/>
        <end position="1357"/>
    </location>
</feature>
<feature type="region of interest" description="Disordered" evidence="4">
    <location>
        <begin position="925"/>
        <end position="999"/>
    </location>
</feature>
<accession>A0A6V8HEF8</accession>
<feature type="region of interest" description="Disordered" evidence="4">
    <location>
        <begin position="532"/>
        <end position="595"/>
    </location>
</feature>
<feature type="compositionally biased region" description="Polar residues" evidence="4">
    <location>
        <begin position="1066"/>
        <end position="1086"/>
    </location>
</feature>
<dbReference type="InterPro" id="IPR036534">
    <property type="entry name" value="GAR_dom_sf"/>
</dbReference>
<sequence length="1373" mass="150486">MSDSRSFSFSTVRIPPPPSPHSPLRSPKRRQHLQHLPVDEDPLLGKLSPEAILDALAAINAVTRHEGYAKDLLTRSISQASPEDRLLGARAALAAKKLREWLKELQAWQWPKGLGIQQGKGFISPLYNQSEYWGSLPARQVVEYEARLEQIRDDMEGLNVDELKEHIMNVHVPGRSRPSSAHSALSAISAPPFTHVQLSDFTAVITATILRALPTLARLNMLLDTWTVRLLVLRQIPGLLASLDTARSSLDAVLDATQESQRNKRYSMLDSNSRREELVELIGTAGSRMDTVLDALEGREDSIPETWIDRMDALEADFASWVQLTGTMAIEKVWVFSEFEAPTQPATQNDELQRDIAETNQPLDEDATEDVQIHKDPASSTVHETVEPIPDINTISQSMVPSPEDIIPALPVDVINNVPTVTADTTLLPMINKAEVPDSPTDNENPTPIVTITKPHSPSESNDDTPRVAIAAATAELEHAEDNANSPIPVMKPSHDYEQAIEVDTATNHEVEESTIPLRVKKSIPVLEVIEESTSEDSEPDSVQSHAEPSESLLLPVPDGDSSDSSHEVQAEATTEKQSDTVPDSVTPSIISQDQQQQVILGKDVSSVEFQEHEPQLTEASYVNIDKDDITITIPSQISGERLSKTEAAPTIERVTGTVEIPNTVEGDNLDQIRDCTMEKSNSDASIPESDASEFSPRHPDSDSPHSVMTPSLALEDAAIKETPQSSLIESPIKVMATDNQSFGPFLEQNVPLHPDIPVQSIESSIEQDIPARSFQSHEVAQPHSRKASGQSYRSVPFSPGVFSSTSDRTVREKSSPQLSSSALQDLETYKHSNDASLPLQRFINDNYDGSYSISQEMHSDSASSREDTSHYLREDTESPRFRNRSESPPPNAIPRRAIRGPSSSLMRGTISSLNKVVGTGKQVESDSFTYESAERVRSRSRLGSPYDVDSEQTPWRRKSSTSELLQAPKHHLQNKPSMESIGSHVSSNGTSDMRRRYSFSTDGGSFAIRPVHEADSDLQEKIHSILTTIPGRIRLSNNVARDYDQQSVISSMSSSKKPRLKARSPFSTPSRAGTPTPSEGFTPSSRQRRAVSHKSEDKTVKVYHLHHRGKTEPTKLFVRTVGEDGERVMVRVGGGWADLGEYLREYVMHHGRQTPSSSHVEVKGLPATTTSPGSTTSAAATVIAQTSPKGLANVPTPANRPGSSLSVHKTRRISKPSELPELAMDDVESTTNNLPLPSFPSVGRRTSISSLNSVSVSSILGDGSSVYSPHPGSARTPLSHSSTPLGLAGPKPRTRHVSMTPESEAWVEDVIGQARRTSSITVKPPSQKHTDHRSERELHNSSRMSMRSVSDIPSVSRNKRVALKGLGTHERS</sequence>
<keyword evidence="7" id="KW-1185">Reference proteome</keyword>
<name>A0A6V8HEF8_TALPI</name>
<feature type="compositionally biased region" description="Basic and acidic residues" evidence="4">
    <location>
        <begin position="564"/>
        <end position="579"/>
    </location>
</feature>
<dbReference type="GO" id="GO:0008017">
    <property type="term" value="F:microtubule binding"/>
    <property type="evidence" value="ECO:0007669"/>
    <property type="project" value="InterPro"/>
</dbReference>
<evidence type="ECO:0000256" key="3">
    <source>
        <dbReference type="ARBA" id="ARBA00023212"/>
    </source>
</evidence>
<keyword evidence="3" id="KW-0206">Cytoskeleton</keyword>
<dbReference type="GO" id="GO:0005856">
    <property type="term" value="C:cytoskeleton"/>
    <property type="evidence" value="ECO:0007669"/>
    <property type="project" value="UniProtKB-SubCell"/>
</dbReference>
<dbReference type="SUPFAM" id="SSF143575">
    <property type="entry name" value="GAS2 domain-like"/>
    <property type="match status" value="1"/>
</dbReference>
<feature type="region of interest" description="Disordered" evidence="4">
    <location>
        <begin position="679"/>
        <end position="709"/>
    </location>
</feature>
<comment type="caution">
    <text evidence="6">The sequence shown here is derived from an EMBL/GenBank/DDBJ whole genome shotgun (WGS) entry which is preliminary data.</text>
</comment>
<evidence type="ECO:0000313" key="7">
    <source>
        <dbReference type="Proteomes" id="UP000053095"/>
    </source>
</evidence>
<dbReference type="InterPro" id="IPR003108">
    <property type="entry name" value="GAR_dom"/>
</dbReference>
<feature type="region of interest" description="Disordered" evidence="4">
    <location>
        <begin position="775"/>
        <end position="824"/>
    </location>
</feature>
<gene>
    <name evidence="6" type="ORF">TCE0_034r11741</name>
</gene>
<evidence type="ECO:0000256" key="2">
    <source>
        <dbReference type="ARBA" id="ARBA00022490"/>
    </source>
</evidence>
<feature type="domain" description="GAR" evidence="5">
    <location>
        <begin position="1075"/>
        <end position="1151"/>
    </location>
</feature>
<feature type="region of interest" description="Disordered" evidence="4">
    <location>
        <begin position="1190"/>
        <end position="1220"/>
    </location>
</feature>
<keyword evidence="2" id="KW-0963">Cytoplasm</keyword>
<feature type="compositionally biased region" description="Basic and acidic residues" evidence="4">
    <location>
        <begin position="858"/>
        <end position="886"/>
    </location>
</feature>
<dbReference type="PROSITE" id="PS51460">
    <property type="entry name" value="GAR"/>
    <property type="match status" value="1"/>
</dbReference>
<dbReference type="Gene3D" id="3.30.920.20">
    <property type="entry name" value="Gas2-like domain"/>
    <property type="match status" value="1"/>
</dbReference>
<reference evidence="7" key="1">
    <citation type="journal article" date="2015" name="Genome Announc.">
        <title>Draft genome sequence of Talaromyces cellulolyticus strain Y-94, a source of lignocellulosic biomass-degrading enzymes.</title>
        <authorList>
            <person name="Fujii T."/>
            <person name="Koike H."/>
            <person name="Sawayama S."/>
            <person name="Yano S."/>
            <person name="Inoue H."/>
        </authorList>
    </citation>
    <scope>NUCLEOTIDE SEQUENCE [LARGE SCALE GENOMIC DNA]</scope>
    <source>
        <strain evidence="7">Y-94</strain>
    </source>
</reference>
<evidence type="ECO:0000259" key="5">
    <source>
        <dbReference type="PROSITE" id="PS51460"/>
    </source>
</evidence>
<proteinExistence type="predicted"/>
<organism evidence="6 7">
    <name type="scientific">Talaromyces pinophilus</name>
    <name type="common">Penicillium pinophilum</name>
    <dbReference type="NCBI Taxonomy" id="128442"/>
    <lineage>
        <taxon>Eukaryota</taxon>
        <taxon>Fungi</taxon>
        <taxon>Dikarya</taxon>
        <taxon>Ascomycota</taxon>
        <taxon>Pezizomycotina</taxon>
        <taxon>Eurotiomycetes</taxon>
        <taxon>Eurotiomycetidae</taxon>
        <taxon>Eurotiales</taxon>
        <taxon>Trichocomaceae</taxon>
        <taxon>Talaromyces</taxon>
        <taxon>Talaromyces sect. Talaromyces</taxon>
    </lineage>
</organism>